<dbReference type="InterPro" id="IPR014776">
    <property type="entry name" value="4pyrrole_Mease_sub2"/>
</dbReference>
<dbReference type="InterPro" id="IPR003043">
    <property type="entry name" value="Uropor_MeTrfase_CS"/>
</dbReference>
<keyword evidence="2" id="KW-0169">Cobalamin biosynthesis</keyword>
<feature type="active site" description="Proton acceptor" evidence="12">
    <location>
        <position position="189"/>
    </location>
</feature>
<evidence type="ECO:0000313" key="15">
    <source>
        <dbReference type="Proteomes" id="UP000619479"/>
    </source>
</evidence>
<dbReference type="GO" id="GO:0019354">
    <property type="term" value="P:siroheme biosynthetic process"/>
    <property type="evidence" value="ECO:0007669"/>
    <property type="project" value="InterPro"/>
</dbReference>
<dbReference type="GO" id="GO:0043115">
    <property type="term" value="F:precorrin-2 dehydrogenase activity"/>
    <property type="evidence" value="ECO:0007669"/>
    <property type="project" value="UniProtKB-EC"/>
</dbReference>
<dbReference type="InterPro" id="IPR006367">
    <property type="entry name" value="Sirohaem_synthase_N"/>
</dbReference>
<evidence type="ECO:0000256" key="3">
    <source>
        <dbReference type="ARBA" id="ARBA00022603"/>
    </source>
</evidence>
<dbReference type="GO" id="GO:0032259">
    <property type="term" value="P:methylation"/>
    <property type="evidence" value="ECO:0007669"/>
    <property type="project" value="UniProtKB-KW"/>
</dbReference>
<keyword evidence="7" id="KW-0520">NAD</keyword>
<dbReference type="Pfam" id="PF00590">
    <property type="entry name" value="TP_methylase"/>
    <property type="match status" value="1"/>
</dbReference>
<keyword evidence="5" id="KW-0949">S-adenosyl-L-methionine</keyword>
<evidence type="ECO:0000256" key="10">
    <source>
        <dbReference type="ARBA" id="ARBA00023268"/>
    </source>
</evidence>
<keyword evidence="8" id="KW-0456">Lyase</keyword>
<comment type="catalytic activity">
    <reaction evidence="11">
        <text>precorrin-2 + NAD(+) = sirohydrochlorin + NADH + 2 H(+)</text>
        <dbReference type="Rhea" id="RHEA:15613"/>
        <dbReference type="ChEBI" id="CHEBI:15378"/>
        <dbReference type="ChEBI" id="CHEBI:57540"/>
        <dbReference type="ChEBI" id="CHEBI:57945"/>
        <dbReference type="ChEBI" id="CHEBI:58351"/>
        <dbReference type="ChEBI" id="CHEBI:58827"/>
        <dbReference type="EC" id="1.3.1.76"/>
    </reaction>
</comment>
<name>A0A919IEH9_9ACTN</name>
<keyword evidence="9" id="KW-0627">Porphyrin biosynthesis</keyword>
<dbReference type="PANTHER" id="PTHR45790">
    <property type="entry name" value="SIROHEME SYNTHASE-RELATED"/>
    <property type="match status" value="1"/>
</dbReference>
<dbReference type="InterPro" id="IPR050161">
    <property type="entry name" value="Siro_Cobalamin_biosynth"/>
</dbReference>
<dbReference type="NCBIfam" id="NF004790">
    <property type="entry name" value="PRK06136.1"/>
    <property type="match status" value="1"/>
</dbReference>
<gene>
    <name evidence="14" type="primary">cysG</name>
    <name evidence="14" type="ORF">Acy02nite_24560</name>
</gene>
<dbReference type="NCBIfam" id="TIGR01469">
    <property type="entry name" value="cobA_cysG_Cterm"/>
    <property type="match status" value="1"/>
</dbReference>
<organism evidence="14 15">
    <name type="scientific">Actinoplanes cyaneus</name>
    <dbReference type="NCBI Taxonomy" id="52696"/>
    <lineage>
        <taxon>Bacteria</taxon>
        <taxon>Bacillati</taxon>
        <taxon>Actinomycetota</taxon>
        <taxon>Actinomycetes</taxon>
        <taxon>Micromonosporales</taxon>
        <taxon>Micromonosporaceae</taxon>
        <taxon>Actinoplanes</taxon>
    </lineage>
</organism>
<comment type="pathway">
    <text evidence="1">Porphyrin-containing compound metabolism; siroheme biosynthesis; sirohydrochlorin from precorrin-2: step 1/1.</text>
</comment>
<evidence type="ECO:0000256" key="6">
    <source>
        <dbReference type="ARBA" id="ARBA00023002"/>
    </source>
</evidence>
<evidence type="ECO:0000256" key="11">
    <source>
        <dbReference type="ARBA" id="ARBA00047561"/>
    </source>
</evidence>
<dbReference type="FunFam" id="3.30.950.10:FF:000001">
    <property type="entry name" value="Siroheme synthase"/>
    <property type="match status" value="1"/>
</dbReference>
<dbReference type="PROSITE" id="PS00839">
    <property type="entry name" value="SUMT_1"/>
    <property type="match status" value="1"/>
</dbReference>
<dbReference type="PIRSF" id="PIRSF036426">
    <property type="entry name" value="Sirohaem_synth"/>
    <property type="match status" value="1"/>
</dbReference>
<dbReference type="InterPro" id="IPR014777">
    <property type="entry name" value="4pyrrole_Mease_sub1"/>
</dbReference>
<keyword evidence="4" id="KW-0808">Transferase</keyword>
<keyword evidence="6" id="KW-0560">Oxidoreductase</keyword>
<dbReference type="InterPro" id="IPR006366">
    <property type="entry name" value="CobA/CysG_C"/>
</dbReference>
<dbReference type="GO" id="GO:0004851">
    <property type="term" value="F:uroporphyrin-III C-methyltransferase activity"/>
    <property type="evidence" value="ECO:0007669"/>
    <property type="project" value="InterPro"/>
</dbReference>
<dbReference type="InterPro" id="IPR012409">
    <property type="entry name" value="Sirohaem_synth"/>
</dbReference>
<evidence type="ECO:0000256" key="1">
    <source>
        <dbReference type="ARBA" id="ARBA00005010"/>
    </source>
</evidence>
<dbReference type="AlphaFoldDB" id="A0A919IEH9"/>
<dbReference type="GO" id="GO:0009236">
    <property type="term" value="P:cobalamin biosynthetic process"/>
    <property type="evidence" value="ECO:0007669"/>
    <property type="project" value="UniProtKB-KW"/>
</dbReference>
<dbReference type="GO" id="GO:0051266">
    <property type="term" value="F:sirohydrochlorin ferrochelatase activity"/>
    <property type="evidence" value="ECO:0007669"/>
    <property type="project" value="InterPro"/>
</dbReference>
<keyword evidence="3" id="KW-0489">Methyltransferase</keyword>
<evidence type="ECO:0000256" key="8">
    <source>
        <dbReference type="ARBA" id="ARBA00023239"/>
    </source>
</evidence>
<dbReference type="Gene3D" id="3.40.1010.10">
    <property type="entry name" value="Cobalt-precorrin-4 Transmethylase, Domain 1"/>
    <property type="match status" value="1"/>
</dbReference>
<evidence type="ECO:0000256" key="4">
    <source>
        <dbReference type="ARBA" id="ARBA00022679"/>
    </source>
</evidence>
<keyword evidence="10" id="KW-0511">Multifunctional enzyme</keyword>
<protein>
    <submittedName>
        <fullName evidence="14">Uroporphyrinogen-III C-methyltransferase</fullName>
    </submittedName>
</protein>
<evidence type="ECO:0000256" key="2">
    <source>
        <dbReference type="ARBA" id="ARBA00022573"/>
    </source>
</evidence>
<accession>A0A919IEH9</accession>
<proteinExistence type="predicted"/>
<feature type="active site" description="Proton donor" evidence="12">
    <location>
        <position position="211"/>
    </location>
</feature>
<dbReference type="PANTHER" id="PTHR45790:SF3">
    <property type="entry name" value="S-ADENOSYL-L-METHIONINE-DEPENDENT UROPORPHYRINOGEN III METHYLTRANSFERASE, CHLOROPLASTIC"/>
    <property type="match status" value="1"/>
</dbReference>
<dbReference type="Gene3D" id="3.40.50.720">
    <property type="entry name" value="NAD(P)-binding Rossmann-like Domain"/>
    <property type="match status" value="1"/>
</dbReference>
<evidence type="ECO:0000313" key="14">
    <source>
        <dbReference type="EMBL" id="GID64575.1"/>
    </source>
</evidence>
<comment type="caution">
    <text evidence="14">The sequence shown here is derived from an EMBL/GenBank/DDBJ whole genome shotgun (WGS) entry which is preliminary data.</text>
</comment>
<dbReference type="Gene3D" id="3.30.950.10">
    <property type="entry name" value="Methyltransferase, Cobalt-precorrin-4 Transmethylase, Domain 2"/>
    <property type="match status" value="1"/>
</dbReference>
<sequence length="402" mass="41572">MSLYPLALRLEGRRVLVVGGGSVATRRVPALIAAGAQVAIVSPQLTPALQAHVDAGRATWTPRRFEPADVDGAWLVHVAIDDPEAAAVVSSAAEDQRIFCVRADDRDAATAWTPAVTRHGQVTVAVTDGGDRRRAMAVRDLVAHALEAAPPAAPELKGVALVGAGPGDPELITIKGRRLLGAADVVVADRLVPGMLLGELRPEVELIDAAKIPYGPSAAQGEINRILVDRALQGKFVVRLKGGDNFVFGRGGEEALACVEAGVPVLVVPGVTSSIAAPALAGIPVTHRGVAHEFTVVSGHIPPDHADSLVDWRSLAQLRGTLVVLMGLKNLPKIAERLLAEGRDPSTPVAVVQEGSTAHQRSLRSTLAAVAADVTTAGIRPPAVVVIGEVVAVTEAFTPAAG</sequence>
<reference evidence="14" key="1">
    <citation type="submission" date="2021-01" db="EMBL/GenBank/DDBJ databases">
        <title>Whole genome shotgun sequence of Actinoplanes cyaneus NBRC 14990.</title>
        <authorList>
            <person name="Komaki H."/>
            <person name="Tamura T."/>
        </authorList>
    </citation>
    <scope>NUCLEOTIDE SEQUENCE</scope>
    <source>
        <strain evidence="14">NBRC 14990</strain>
    </source>
</reference>
<dbReference type="SUPFAM" id="SSF53790">
    <property type="entry name" value="Tetrapyrrole methylase"/>
    <property type="match status" value="1"/>
</dbReference>
<dbReference type="EMBL" id="BOMH01000017">
    <property type="protein sequence ID" value="GID64575.1"/>
    <property type="molecule type" value="Genomic_DNA"/>
</dbReference>
<dbReference type="SUPFAM" id="SSF51735">
    <property type="entry name" value="NAD(P)-binding Rossmann-fold domains"/>
    <property type="match status" value="1"/>
</dbReference>
<evidence type="ECO:0000259" key="13">
    <source>
        <dbReference type="Pfam" id="PF00590"/>
    </source>
</evidence>
<dbReference type="RefSeq" id="WP_203740062.1">
    <property type="nucleotide sequence ID" value="NZ_BAAAUC010000034.1"/>
</dbReference>
<dbReference type="FunFam" id="3.40.1010.10:FF:000001">
    <property type="entry name" value="Siroheme synthase"/>
    <property type="match status" value="1"/>
</dbReference>
<keyword evidence="15" id="KW-1185">Reference proteome</keyword>
<dbReference type="GO" id="GO:0051287">
    <property type="term" value="F:NAD binding"/>
    <property type="evidence" value="ECO:0007669"/>
    <property type="project" value="InterPro"/>
</dbReference>
<evidence type="ECO:0000256" key="5">
    <source>
        <dbReference type="ARBA" id="ARBA00022691"/>
    </source>
</evidence>
<dbReference type="InterPro" id="IPR000878">
    <property type="entry name" value="4pyrrol_Mease"/>
</dbReference>
<dbReference type="NCBIfam" id="TIGR01470">
    <property type="entry name" value="cysG_Nterm"/>
    <property type="match status" value="1"/>
</dbReference>
<dbReference type="Proteomes" id="UP000619479">
    <property type="component" value="Unassembled WGS sequence"/>
</dbReference>
<feature type="domain" description="Tetrapyrrole methylase" evidence="13">
    <location>
        <begin position="159"/>
        <end position="370"/>
    </location>
</feature>
<dbReference type="InterPro" id="IPR035996">
    <property type="entry name" value="4pyrrol_Methylase_sf"/>
</dbReference>
<evidence type="ECO:0000256" key="9">
    <source>
        <dbReference type="ARBA" id="ARBA00023244"/>
    </source>
</evidence>
<dbReference type="CDD" id="cd11642">
    <property type="entry name" value="SUMT"/>
    <property type="match status" value="1"/>
</dbReference>
<dbReference type="Pfam" id="PF13241">
    <property type="entry name" value="NAD_binding_7"/>
    <property type="match status" value="1"/>
</dbReference>
<dbReference type="InterPro" id="IPR036291">
    <property type="entry name" value="NAD(P)-bd_dom_sf"/>
</dbReference>
<evidence type="ECO:0000256" key="12">
    <source>
        <dbReference type="PIRSR" id="PIRSR036426-1"/>
    </source>
</evidence>
<evidence type="ECO:0000256" key="7">
    <source>
        <dbReference type="ARBA" id="ARBA00023027"/>
    </source>
</evidence>